<evidence type="ECO:0000313" key="2">
    <source>
        <dbReference type="EMBL" id="KAK2196879.1"/>
    </source>
</evidence>
<dbReference type="Pfam" id="PF00899">
    <property type="entry name" value="ThiF"/>
    <property type="match status" value="1"/>
</dbReference>
<organism evidence="2 3">
    <name type="scientific">Babesia duncani</name>
    <dbReference type="NCBI Taxonomy" id="323732"/>
    <lineage>
        <taxon>Eukaryota</taxon>
        <taxon>Sar</taxon>
        <taxon>Alveolata</taxon>
        <taxon>Apicomplexa</taxon>
        <taxon>Aconoidasida</taxon>
        <taxon>Piroplasmida</taxon>
        <taxon>Babesiidae</taxon>
        <taxon>Babesia</taxon>
    </lineage>
</organism>
<dbReference type="GO" id="GO:0019779">
    <property type="term" value="F:Atg8 activating enzyme activity"/>
    <property type="evidence" value="ECO:0007669"/>
    <property type="project" value="TreeGrafter"/>
</dbReference>
<gene>
    <name evidence="2" type="ORF">BdWA1_002128</name>
</gene>
<dbReference type="KEGG" id="bdw:94336426"/>
<sequence>MFSLLYFGNGKIEHLDLDSIEIREKCILYYNNSLLDRACMYICAAGILEQDLDALGRCWRNALVPFTHVFGQEIKILAIHRNLMNFFEPVNPAPQSVGTLYTISNNFSIHSPDPNHIVLSCGWIRSLDNDQGCYNYGERLNANLACKFDAELYLQLLTWRLLPELDPSKITSLRVCIVGAGTLGCMLARQLLGWGVGHFVIVDNARVTNATRQSLYIHSDLNEYKAQVACKAIKEIRPDADATPMIFTVPQPGHRMEQIELQKSLELLHKAMEQCDCVFLATDSKASRLPLDETCTLVKPTTCSMCASVAAELLVSLTQHEHHFQAPHGSESCLGSTPHCIQMSISGNHPLLNACIFSPEIIQEFAKDEQAFLSKIPLALVTTPPVLVPNVFKILNILSIRESPYSQNGLIVGVTQRCLLSPFTFLYAPVIVTNCSRASLFNYPVAALRFWE</sequence>
<comment type="caution">
    <text evidence="2">The sequence shown here is derived from an EMBL/GenBank/DDBJ whole genome shotgun (WGS) entry which is preliminary data.</text>
</comment>
<dbReference type="GO" id="GO:0019778">
    <property type="term" value="F:Atg12 activating enzyme activity"/>
    <property type="evidence" value="ECO:0007669"/>
    <property type="project" value="TreeGrafter"/>
</dbReference>
<evidence type="ECO:0000313" key="3">
    <source>
        <dbReference type="Proteomes" id="UP001214638"/>
    </source>
</evidence>
<protein>
    <submittedName>
        <fullName evidence="2">Bifunctional THIF-type NAD-FAD binding fold/ThiF-MoeB-HesA family/Ubiquitin-activating enzyme</fullName>
    </submittedName>
</protein>
<dbReference type="GO" id="GO:0000422">
    <property type="term" value="P:autophagy of mitochondrion"/>
    <property type="evidence" value="ECO:0007669"/>
    <property type="project" value="TreeGrafter"/>
</dbReference>
<reference evidence="2" key="1">
    <citation type="journal article" date="2023" name="Nat. Microbiol.">
        <title>Babesia duncani multi-omics identifies virulence factors and drug targets.</title>
        <authorList>
            <person name="Singh P."/>
            <person name="Lonardi S."/>
            <person name="Liang Q."/>
            <person name="Vydyam P."/>
            <person name="Khabirova E."/>
            <person name="Fang T."/>
            <person name="Gihaz S."/>
            <person name="Thekkiniath J."/>
            <person name="Munshi M."/>
            <person name="Abel S."/>
            <person name="Ciampossin L."/>
            <person name="Batugedara G."/>
            <person name="Gupta M."/>
            <person name="Lu X.M."/>
            <person name="Lenz T."/>
            <person name="Chakravarty S."/>
            <person name="Cornillot E."/>
            <person name="Hu Y."/>
            <person name="Ma W."/>
            <person name="Gonzalez L.M."/>
            <person name="Sanchez S."/>
            <person name="Estrada K."/>
            <person name="Sanchez-Flores A."/>
            <person name="Montero E."/>
            <person name="Harb O.S."/>
            <person name="Le Roch K.G."/>
            <person name="Mamoun C.B."/>
        </authorList>
    </citation>
    <scope>NUCLEOTIDE SEQUENCE</scope>
    <source>
        <strain evidence="2">WA1</strain>
    </source>
</reference>
<dbReference type="SUPFAM" id="SSF69572">
    <property type="entry name" value="Activating enzymes of the ubiquitin-like proteins"/>
    <property type="match status" value="1"/>
</dbReference>
<dbReference type="InterPro" id="IPR000594">
    <property type="entry name" value="ThiF_NAD_FAD-bd"/>
</dbReference>
<dbReference type="EMBL" id="JALLKP010000002">
    <property type="protein sequence ID" value="KAK2196879.1"/>
    <property type="molecule type" value="Genomic_DNA"/>
</dbReference>
<dbReference type="GeneID" id="94336426"/>
<dbReference type="AlphaFoldDB" id="A0AAD9PLE4"/>
<dbReference type="Proteomes" id="UP001214638">
    <property type="component" value="Unassembled WGS sequence"/>
</dbReference>
<dbReference type="GO" id="GO:0000045">
    <property type="term" value="P:autophagosome assembly"/>
    <property type="evidence" value="ECO:0007669"/>
    <property type="project" value="TreeGrafter"/>
</dbReference>
<dbReference type="Gene3D" id="3.40.50.720">
    <property type="entry name" value="NAD(P)-binding Rossmann-like Domain"/>
    <property type="match status" value="2"/>
</dbReference>
<proteinExistence type="predicted"/>
<feature type="domain" description="THIF-type NAD/FAD binding fold" evidence="1">
    <location>
        <begin position="156"/>
        <end position="367"/>
    </location>
</feature>
<evidence type="ECO:0000259" key="1">
    <source>
        <dbReference type="Pfam" id="PF00899"/>
    </source>
</evidence>
<dbReference type="GO" id="GO:0000407">
    <property type="term" value="C:phagophore assembly site"/>
    <property type="evidence" value="ECO:0007669"/>
    <property type="project" value="TreeGrafter"/>
</dbReference>
<accession>A0AAD9PLE4</accession>
<dbReference type="RefSeq" id="XP_067803721.1">
    <property type="nucleotide sequence ID" value="XM_067947157.1"/>
</dbReference>
<keyword evidence="3" id="KW-1185">Reference proteome</keyword>
<dbReference type="GO" id="GO:0034727">
    <property type="term" value="P:piecemeal microautophagy of the nucleus"/>
    <property type="evidence" value="ECO:0007669"/>
    <property type="project" value="TreeGrafter"/>
</dbReference>
<dbReference type="GO" id="GO:0032446">
    <property type="term" value="P:protein modification by small protein conjugation"/>
    <property type="evidence" value="ECO:0007669"/>
    <property type="project" value="TreeGrafter"/>
</dbReference>
<dbReference type="InterPro" id="IPR035985">
    <property type="entry name" value="Ubiquitin-activating_enz"/>
</dbReference>
<dbReference type="InterPro" id="IPR045886">
    <property type="entry name" value="ThiF/MoeB/HesA"/>
</dbReference>
<dbReference type="PANTHER" id="PTHR10953:SF3">
    <property type="entry name" value="UBIQUITIN-LIKE MODIFIER-ACTIVATING ENZYME ATG7"/>
    <property type="match status" value="1"/>
</dbReference>
<dbReference type="GO" id="GO:0006995">
    <property type="term" value="P:cellular response to nitrogen starvation"/>
    <property type="evidence" value="ECO:0007669"/>
    <property type="project" value="TreeGrafter"/>
</dbReference>
<dbReference type="PANTHER" id="PTHR10953">
    <property type="entry name" value="UBIQUITIN-ACTIVATING ENZYME E1"/>
    <property type="match status" value="1"/>
</dbReference>
<name>A0AAD9PLE4_9APIC</name>